<name>Q7S9Z5_NEUCR</name>
<dbReference type="SUPFAM" id="SSF52096">
    <property type="entry name" value="ClpP/crotonase"/>
    <property type="match status" value="1"/>
</dbReference>
<feature type="signal peptide" evidence="2">
    <location>
        <begin position="1"/>
        <end position="21"/>
    </location>
</feature>
<dbReference type="EMBL" id="CM002239">
    <property type="protein sequence ID" value="EAA33203.2"/>
    <property type="molecule type" value="Genomic_DNA"/>
</dbReference>
<proteinExistence type="predicted"/>
<dbReference type="KEGG" id="ncr:NCU07923"/>
<accession>Q7S9Z5</accession>
<reference evidence="4 5" key="1">
    <citation type="journal article" date="2003" name="Nature">
        <title>The genome sequence of the filamentous fungus Neurospora crassa.</title>
        <authorList>
            <person name="Galagan J.E."/>
            <person name="Calvo S.E."/>
            <person name="Borkovich K.A."/>
            <person name="Selker E.U."/>
            <person name="Read N.D."/>
            <person name="Jaffe D."/>
            <person name="FitzHugh W."/>
            <person name="Ma L.J."/>
            <person name="Smirnov S."/>
            <person name="Purcell S."/>
            <person name="Rehman B."/>
            <person name="Elkins T."/>
            <person name="Engels R."/>
            <person name="Wang S."/>
            <person name="Nielsen C.B."/>
            <person name="Butler J."/>
            <person name="Endrizzi M."/>
            <person name="Qui D."/>
            <person name="Ianakiev P."/>
            <person name="Bell-Pedersen D."/>
            <person name="Nelson M.A."/>
            <person name="Werner-Washburne M."/>
            <person name="Selitrennikoff C.P."/>
            <person name="Kinsey J.A."/>
            <person name="Braun E.L."/>
            <person name="Zelter A."/>
            <person name="Schulte U."/>
            <person name="Kothe G.O."/>
            <person name="Jedd G."/>
            <person name="Mewes W."/>
            <person name="Staben C."/>
            <person name="Marcotte E."/>
            <person name="Greenberg D."/>
            <person name="Roy A."/>
            <person name="Foley K."/>
            <person name="Naylor J."/>
            <person name="Stange-Thomann N."/>
            <person name="Barrett R."/>
            <person name="Gnerre S."/>
            <person name="Kamal M."/>
            <person name="Kamvysselis M."/>
            <person name="Mauceli E."/>
            <person name="Bielke C."/>
            <person name="Rudd S."/>
            <person name="Frishman D."/>
            <person name="Krystofova S."/>
            <person name="Rasmussen C."/>
            <person name="Metzenberg R.L."/>
            <person name="Perkins D.D."/>
            <person name="Kroken S."/>
            <person name="Cogoni C."/>
            <person name="Macino G."/>
            <person name="Catcheside D."/>
            <person name="Li W."/>
            <person name="Pratt R.J."/>
            <person name="Osmani S.A."/>
            <person name="DeSouza C.P."/>
            <person name="Glass L."/>
            <person name="Orbach M.J."/>
            <person name="Berglund J.A."/>
            <person name="Voelker R."/>
            <person name="Yarden O."/>
            <person name="Plamann M."/>
            <person name="Seiler S."/>
            <person name="Dunlap J."/>
            <person name="Radford A."/>
            <person name="Aramayo R."/>
            <person name="Natvig D.O."/>
            <person name="Alex L.A."/>
            <person name="Mannhaupt G."/>
            <person name="Ebbole D.J."/>
            <person name="Freitag M."/>
            <person name="Paulsen I."/>
            <person name="Sachs M.S."/>
            <person name="Lander E.S."/>
            <person name="Nusbaum C."/>
            <person name="Birren B."/>
        </authorList>
    </citation>
    <scope>NUCLEOTIDE SEQUENCE [LARGE SCALE GENOMIC DNA]</scope>
    <source>
        <strain evidence="5">ATCC 24698 / 74-OR23-1A / CBS 708.71 / DSM 1257 / FGSC 987</strain>
    </source>
</reference>
<dbReference type="InterPro" id="IPR029045">
    <property type="entry name" value="ClpP/crotonase-like_dom_sf"/>
</dbReference>
<dbReference type="PANTHER" id="PTHR37049:SF4">
    <property type="entry name" value="RHODANESE DOMAIN-CONTAINING PROTEIN"/>
    <property type="match status" value="1"/>
</dbReference>
<evidence type="ECO:0000256" key="2">
    <source>
        <dbReference type="SAM" id="SignalP"/>
    </source>
</evidence>
<sequence length="768" mass="83195">MRGHFWAVPAVLAAVIDSAASKPVVTTTASPTVPTSEPCAIVSSSWASQKAASPSATPTVAAALAYECLNSIPLGKDAAIELVDAIRPYIDWQSDSAYKAKPPKEYPYPAYDVFGALDNVKAKLQADKYANEYQFQQELYTTVFGPGHDGHFVFYPDALTRVFEWRRQRSLVSISEDGKSLPVIKVYEDVLANPKNASVVKLINGIDAATYLAKTIDVAGISQDPDANYNTMFYQKATFASSKSTGFFANGGRIRYIYQGANTTLTFANGTSVTLENQAAVKADMTNVTSGAAYYAKFCNPHGATLNSSAETTEDGPAENVPGYPKPVIITSDAIVSGYFLEGAGYEDVAVIALLAFSSDSIAEFQAVVQDFIAEAVAAGKTKLIVDFQNNGGGYILLGYDFFRQLFPSIVQDGFSRWKETDSYNAMAQIVSDRVSGVNPYTTPDYELVEDYESWFNYRYDLNLTNQPFRSFDAKFAPHVYQGTKYTNLMRWNLNDNLTTTNETYGMGIEITGYGSLNPSVVQQPFDADNIVILYDGACASTCTLASEMLRIQGGVQSIAMGGRPNHNPIQGVGGVKGAQVLQYRNIYSSVQKYLPFAKTESQKKALSKFSMLPINRSAAAAVNVRDQILRDNVNDGTPAQFVVEEADCRLFWTLDMVKDVSAVWKRAADVAFNKGKCNVGAIKKKSGKGKGKGPKPGHVGTAAAAAGGGRPGAGKGNGDGGKRLSEIVREEEEEKAKFGISRFGGDGGKTQQQIEDWEAVYRLEVIP</sequence>
<evidence type="ECO:0000259" key="3">
    <source>
        <dbReference type="Pfam" id="PF23658"/>
    </source>
</evidence>
<evidence type="ECO:0000313" key="5">
    <source>
        <dbReference type="Proteomes" id="UP000001805"/>
    </source>
</evidence>
<dbReference type="VEuPathDB" id="FungiDB:NCU07923"/>
<evidence type="ECO:0000313" key="4">
    <source>
        <dbReference type="EMBL" id="EAA33203.2"/>
    </source>
</evidence>
<dbReference type="STRING" id="367110.Q7S9Z5"/>
<keyword evidence="2" id="KW-0732">Signal</keyword>
<evidence type="ECO:0000256" key="1">
    <source>
        <dbReference type="SAM" id="MobiDB-lite"/>
    </source>
</evidence>
<keyword evidence="5" id="KW-1185">Reference proteome</keyword>
<feature type="domain" description="CPAF-like PDZ" evidence="3">
    <location>
        <begin position="165"/>
        <end position="285"/>
    </location>
</feature>
<feature type="chain" id="PRO_5004291129" description="CPAF-like PDZ domain-containing protein" evidence="2">
    <location>
        <begin position="22"/>
        <end position="768"/>
    </location>
</feature>
<dbReference type="HOGENOM" id="CLU_014251_0_1_1"/>
<dbReference type="RefSeq" id="XP_962439.2">
    <property type="nucleotide sequence ID" value="XM_957346.2"/>
</dbReference>
<feature type="compositionally biased region" description="Low complexity" evidence="1">
    <location>
        <begin position="697"/>
        <end position="706"/>
    </location>
</feature>
<dbReference type="AlphaFoldDB" id="Q7S9Z5"/>
<organism evidence="4 5">
    <name type="scientific">Neurospora crassa (strain ATCC 24698 / 74-OR23-1A / CBS 708.71 / DSM 1257 / FGSC 987)</name>
    <dbReference type="NCBI Taxonomy" id="367110"/>
    <lineage>
        <taxon>Eukaryota</taxon>
        <taxon>Fungi</taxon>
        <taxon>Dikarya</taxon>
        <taxon>Ascomycota</taxon>
        <taxon>Pezizomycotina</taxon>
        <taxon>Sordariomycetes</taxon>
        <taxon>Sordariomycetidae</taxon>
        <taxon>Sordariales</taxon>
        <taxon>Sordariaceae</taxon>
        <taxon>Neurospora</taxon>
    </lineage>
</organism>
<dbReference type="Proteomes" id="UP000001805">
    <property type="component" value="Chromosome 4, Linkage Group IV"/>
</dbReference>
<dbReference type="InterPro" id="IPR056186">
    <property type="entry name" value="PDZ_CPAF-rel"/>
</dbReference>
<gene>
    <name evidence="4" type="ORF">NCU07923</name>
</gene>
<dbReference type="Pfam" id="PF23658">
    <property type="entry name" value="PDZ_CPAF_rel"/>
    <property type="match status" value="1"/>
</dbReference>
<dbReference type="Gene3D" id="3.90.226.10">
    <property type="entry name" value="2-enoyl-CoA Hydratase, Chain A, domain 1"/>
    <property type="match status" value="1"/>
</dbReference>
<dbReference type="InterPro" id="IPR052766">
    <property type="entry name" value="S41A_metabolite_peptidase"/>
</dbReference>
<protein>
    <recommendedName>
        <fullName evidence="3">CPAF-like PDZ domain-containing protein</fullName>
    </recommendedName>
</protein>
<feature type="region of interest" description="Disordered" evidence="1">
    <location>
        <begin position="684"/>
        <end position="729"/>
    </location>
</feature>
<dbReference type="InParanoid" id="Q7S9Z5"/>
<dbReference type="PANTHER" id="PTHR37049">
    <property type="entry name" value="PEPTIDASE S41 FAMILY PROTEIN"/>
    <property type="match status" value="1"/>
</dbReference>
<dbReference type="GeneID" id="3878571"/>
<dbReference type="OrthoDB" id="27214at2759"/>
<dbReference type="PaxDb" id="5141-EFNCRP00000008198"/>
<feature type="compositionally biased region" description="Basic residues" evidence="1">
    <location>
        <begin position="684"/>
        <end position="696"/>
    </location>
</feature>
<feature type="compositionally biased region" description="Gly residues" evidence="1">
    <location>
        <begin position="707"/>
        <end position="720"/>
    </location>
</feature>